<keyword evidence="1 2" id="KW-0808">Transferase</keyword>
<comment type="caution">
    <text evidence="4">The sequence shown here is derived from an EMBL/GenBank/DDBJ whole genome shotgun (WGS) entry which is preliminary data.</text>
</comment>
<comment type="similarity">
    <text evidence="2">Belongs to the CDP-alcohol phosphatidyltransferase class-I family.</text>
</comment>
<keyword evidence="3" id="KW-0812">Transmembrane</keyword>
<organism evidence="4 5">
    <name type="scientific">Novipirellula aureliae</name>
    <dbReference type="NCBI Taxonomy" id="2527966"/>
    <lineage>
        <taxon>Bacteria</taxon>
        <taxon>Pseudomonadati</taxon>
        <taxon>Planctomycetota</taxon>
        <taxon>Planctomycetia</taxon>
        <taxon>Pirellulales</taxon>
        <taxon>Pirellulaceae</taxon>
        <taxon>Novipirellula</taxon>
    </lineage>
</organism>
<dbReference type="InterPro" id="IPR043130">
    <property type="entry name" value="CDP-OH_PTrfase_TM_dom"/>
</dbReference>
<dbReference type="AlphaFoldDB" id="A0A5C6E4R8"/>
<feature type="transmembrane region" description="Helical" evidence="3">
    <location>
        <begin position="44"/>
        <end position="62"/>
    </location>
</feature>
<proteinExistence type="inferred from homology"/>
<name>A0A5C6E4R8_9BACT</name>
<evidence type="ECO:0000313" key="5">
    <source>
        <dbReference type="Proteomes" id="UP000315471"/>
    </source>
</evidence>
<feature type="transmembrane region" description="Helical" evidence="3">
    <location>
        <begin position="106"/>
        <end position="126"/>
    </location>
</feature>
<feature type="transmembrane region" description="Helical" evidence="3">
    <location>
        <begin position="12"/>
        <end position="38"/>
    </location>
</feature>
<feature type="transmembrane region" description="Helical" evidence="3">
    <location>
        <begin position="138"/>
        <end position="157"/>
    </location>
</feature>
<evidence type="ECO:0000256" key="2">
    <source>
        <dbReference type="RuleBase" id="RU003750"/>
    </source>
</evidence>
<dbReference type="EMBL" id="SJPY01000003">
    <property type="protein sequence ID" value="TWU43494.1"/>
    <property type="molecule type" value="Genomic_DNA"/>
</dbReference>
<sequence>MSRSSSPDLGRLNRWLTVPNVLCIVRFLGSWVMLWFAIHEQPQWVVGIFLFLTATDWIDGKVARFLDQRSLIGPKLDTIADVTMYGCLLISMLRLQHAVLIAEVEYFIAAIASYAGSCLFSIFKFHRIPSYHTRAAKTCWLLMIFAVCALFVGWSIWPLRIAMVGVTLTNLEAILITYRSDESLSDIKHAEWFKPRQRR</sequence>
<dbReference type="GO" id="GO:0016020">
    <property type="term" value="C:membrane"/>
    <property type="evidence" value="ECO:0007669"/>
    <property type="project" value="InterPro"/>
</dbReference>
<keyword evidence="5" id="KW-1185">Reference proteome</keyword>
<accession>A0A5C6E4R8</accession>
<dbReference type="GO" id="GO:0008654">
    <property type="term" value="P:phospholipid biosynthetic process"/>
    <property type="evidence" value="ECO:0007669"/>
    <property type="project" value="InterPro"/>
</dbReference>
<dbReference type="Proteomes" id="UP000315471">
    <property type="component" value="Unassembled WGS sequence"/>
</dbReference>
<dbReference type="InterPro" id="IPR048254">
    <property type="entry name" value="CDP_ALCOHOL_P_TRANSF_CS"/>
</dbReference>
<dbReference type="OrthoDB" id="9796672at2"/>
<evidence type="ECO:0000256" key="1">
    <source>
        <dbReference type="ARBA" id="ARBA00022679"/>
    </source>
</evidence>
<keyword evidence="3" id="KW-1133">Transmembrane helix</keyword>
<keyword evidence="3" id="KW-0472">Membrane</keyword>
<dbReference type="GO" id="GO:0008444">
    <property type="term" value="F:CDP-diacylglycerol-glycerol-3-phosphate 3-phosphatidyltransferase activity"/>
    <property type="evidence" value="ECO:0007669"/>
    <property type="project" value="UniProtKB-EC"/>
</dbReference>
<dbReference type="Pfam" id="PF01066">
    <property type="entry name" value="CDP-OH_P_transf"/>
    <property type="match status" value="1"/>
</dbReference>
<dbReference type="Gene3D" id="1.20.120.1760">
    <property type="match status" value="1"/>
</dbReference>
<dbReference type="RefSeq" id="WP_146599910.1">
    <property type="nucleotide sequence ID" value="NZ_SJPY01000003.1"/>
</dbReference>
<protein>
    <submittedName>
        <fullName evidence="4">CDP-diacylglycerol--glycerol-3-phosphate 3-phosphatidyltransferase</fullName>
        <ecNumber evidence="4">2.7.8.5</ecNumber>
    </submittedName>
</protein>
<dbReference type="PROSITE" id="PS00379">
    <property type="entry name" value="CDP_ALCOHOL_P_TRANSF"/>
    <property type="match status" value="1"/>
</dbReference>
<dbReference type="InterPro" id="IPR000462">
    <property type="entry name" value="CDP-OH_P_trans"/>
</dbReference>
<gene>
    <name evidence="4" type="primary">pgsA_1</name>
    <name evidence="4" type="ORF">Q31b_25350</name>
</gene>
<reference evidence="4 5" key="1">
    <citation type="submission" date="2019-02" db="EMBL/GenBank/DDBJ databases">
        <title>Deep-cultivation of Planctomycetes and their phenomic and genomic characterization uncovers novel biology.</title>
        <authorList>
            <person name="Wiegand S."/>
            <person name="Jogler M."/>
            <person name="Boedeker C."/>
            <person name="Pinto D."/>
            <person name="Vollmers J."/>
            <person name="Rivas-Marin E."/>
            <person name="Kohn T."/>
            <person name="Peeters S.H."/>
            <person name="Heuer A."/>
            <person name="Rast P."/>
            <person name="Oberbeckmann S."/>
            <person name="Bunk B."/>
            <person name="Jeske O."/>
            <person name="Meyerdierks A."/>
            <person name="Storesund J.E."/>
            <person name="Kallscheuer N."/>
            <person name="Luecker S."/>
            <person name="Lage O.M."/>
            <person name="Pohl T."/>
            <person name="Merkel B.J."/>
            <person name="Hornburger P."/>
            <person name="Mueller R.-W."/>
            <person name="Bruemmer F."/>
            <person name="Labrenz M."/>
            <person name="Spormann A.M."/>
            <person name="Op Den Camp H."/>
            <person name="Overmann J."/>
            <person name="Amann R."/>
            <person name="Jetten M.S.M."/>
            <person name="Mascher T."/>
            <person name="Medema M.H."/>
            <person name="Devos D.P."/>
            <person name="Kaster A.-K."/>
            <person name="Ovreas L."/>
            <person name="Rohde M."/>
            <person name="Galperin M.Y."/>
            <person name="Jogler C."/>
        </authorList>
    </citation>
    <scope>NUCLEOTIDE SEQUENCE [LARGE SCALE GENOMIC DNA]</scope>
    <source>
        <strain evidence="4 5">Q31b</strain>
    </source>
</reference>
<evidence type="ECO:0000313" key="4">
    <source>
        <dbReference type="EMBL" id="TWU43494.1"/>
    </source>
</evidence>
<dbReference type="EC" id="2.7.8.5" evidence="4"/>
<evidence type="ECO:0000256" key="3">
    <source>
        <dbReference type="SAM" id="Phobius"/>
    </source>
</evidence>